<proteinExistence type="inferred from homology"/>
<organism evidence="4 5">
    <name type="scientific">Terasakiella brassicae</name>
    <dbReference type="NCBI Taxonomy" id="1634917"/>
    <lineage>
        <taxon>Bacteria</taxon>
        <taxon>Pseudomonadati</taxon>
        <taxon>Pseudomonadota</taxon>
        <taxon>Alphaproteobacteria</taxon>
        <taxon>Rhodospirillales</taxon>
        <taxon>Terasakiellaceae</taxon>
        <taxon>Terasakiella</taxon>
    </lineage>
</organism>
<evidence type="ECO:0000313" key="4">
    <source>
        <dbReference type="EMBL" id="GGF62027.1"/>
    </source>
</evidence>
<reference evidence="4" key="2">
    <citation type="submission" date="2020-09" db="EMBL/GenBank/DDBJ databases">
        <authorList>
            <person name="Sun Q."/>
            <person name="Zhou Y."/>
        </authorList>
    </citation>
    <scope>NUCLEOTIDE SEQUENCE</scope>
    <source>
        <strain evidence="4">CGMCC 1.15254</strain>
    </source>
</reference>
<dbReference type="Gene3D" id="2.60.40.1470">
    <property type="entry name" value="ApaG domain"/>
    <property type="match status" value="1"/>
</dbReference>
<dbReference type="HAMAP" id="MF_00791">
    <property type="entry name" value="ApaG"/>
    <property type="match status" value="1"/>
</dbReference>
<keyword evidence="5" id="KW-1185">Reference proteome</keyword>
<dbReference type="InterPro" id="IPR023065">
    <property type="entry name" value="Uncharacterised_ApaG"/>
</dbReference>
<name>A0A917FBG2_9PROT</name>
<dbReference type="EMBL" id="BMHV01000009">
    <property type="protein sequence ID" value="GGF62027.1"/>
    <property type="molecule type" value="Genomic_DNA"/>
</dbReference>
<dbReference type="PROSITE" id="PS51087">
    <property type="entry name" value="APAG"/>
    <property type="match status" value="1"/>
</dbReference>
<evidence type="ECO:0000256" key="2">
    <source>
        <dbReference type="HAMAP-Rule" id="MF_00791"/>
    </source>
</evidence>
<feature type="domain" description="ApaG" evidence="3">
    <location>
        <begin position="4"/>
        <end position="128"/>
    </location>
</feature>
<dbReference type="Pfam" id="PF04379">
    <property type="entry name" value="DUF525"/>
    <property type="match status" value="1"/>
</dbReference>
<evidence type="ECO:0000313" key="5">
    <source>
        <dbReference type="Proteomes" id="UP000632498"/>
    </source>
</evidence>
<dbReference type="AlphaFoldDB" id="A0A917FBG2"/>
<dbReference type="PANTHER" id="PTHR14289">
    <property type="entry name" value="F-BOX ONLY PROTEIN 3"/>
    <property type="match status" value="1"/>
</dbReference>
<protein>
    <recommendedName>
        <fullName evidence="1 2">Protein ApaG</fullName>
    </recommendedName>
</protein>
<dbReference type="RefSeq" id="WP_188663394.1">
    <property type="nucleotide sequence ID" value="NZ_BMHV01000009.1"/>
</dbReference>
<dbReference type="Proteomes" id="UP000632498">
    <property type="component" value="Unassembled WGS sequence"/>
</dbReference>
<evidence type="ECO:0000259" key="3">
    <source>
        <dbReference type="PROSITE" id="PS51087"/>
    </source>
</evidence>
<evidence type="ECO:0000256" key="1">
    <source>
        <dbReference type="ARBA" id="ARBA00017693"/>
    </source>
</evidence>
<dbReference type="PANTHER" id="PTHR14289:SF16">
    <property type="entry name" value="POLYMERASE DELTA-INTERACTING PROTEIN 2"/>
    <property type="match status" value="1"/>
</dbReference>
<sequence length="131" mass="14721">MEFSATTRMVHITVQPFFLEQESDPQKNAFMWAYHIRIHNSGFEPIQLLSRYWKITDALGRVQEVRGEGVVGEQPLISPGGFYEYTSGVPLQTPSGFMGGSYEMISGNGERLEVTVPTFSLDSPFDVHCVN</sequence>
<dbReference type="GO" id="GO:0070987">
    <property type="term" value="P:error-free translesion synthesis"/>
    <property type="evidence" value="ECO:0007669"/>
    <property type="project" value="TreeGrafter"/>
</dbReference>
<gene>
    <name evidence="2 4" type="primary">apaG</name>
    <name evidence="4" type="ORF">GCM10011332_14860</name>
</gene>
<reference evidence="4" key="1">
    <citation type="journal article" date="2014" name="Int. J. Syst. Evol. Microbiol.">
        <title>Complete genome sequence of Corynebacterium casei LMG S-19264T (=DSM 44701T), isolated from a smear-ripened cheese.</title>
        <authorList>
            <consortium name="US DOE Joint Genome Institute (JGI-PGF)"/>
            <person name="Walter F."/>
            <person name="Albersmeier A."/>
            <person name="Kalinowski J."/>
            <person name="Ruckert C."/>
        </authorList>
    </citation>
    <scope>NUCLEOTIDE SEQUENCE</scope>
    <source>
        <strain evidence="4">CGMCC 1.15254</strain>
    </source>
</reference>
<accession>A0A917FBG2</accession>
<dbReference type="NCBIfam" id="NF003967">
    <property type="entry name" value="PRK05461.1"/>
    <property type="match status" value="1"/>
</dbReference>
<dbReference type="InterPro" id="IPR007474">
    <property type="entry name" value="ApaG_domain"/>
</dbReference>
<comment type="caution">
    <text evidence="4">The sequence shown here is derived from an EMBL/GenBank/DDBJ whole genome shotgun (WGS) entry which is preliminary data.</text>
</comment>
<dbReference type="SUPFAM" id="SSF110069">
    <property type="entry name" value="ApaG-like"/>
    <property type="match status" value="1"/>
</dbReference>
<dbReference type="InterPro" id="IPR036767">
    <property type="entry name" value="ApaG_sf"/>
</dbReference>